<keyword evidence="4 7" id="KW-0442">Lipid degradation</keyword>
<feature type="compositionally biased region" description="Polar residues" evidence="8">
    <location>
        <begin position="282"/>
        <end position="299"/>
    </location>
</feature>
<keyword evidence="6" id="KW-0325">Glycoprotein</keyword>
<evidence type="ECO:0000256" key="3">
    <source>
        <dbReference type="ARBA" id="ARBA00022801"/>
    </source>
</evidence>
<protein>
    <recommendedName>
        <fullName evidence="7">Phospholipase B-like</fullName>
        <ecNumber evidence="7">3.1.1.-</ecNumber>
    </recommendedName>
</protein>
<dbReference type="PANTHER" id="PTHR12370">
    <property type="entry name" value="PHOSPHOLIPASE B-RELATED"/>
    <property type="match status" value="1"/>
</dbReference>
<organism evidence="9">
    <name type="scientific">Sipha flava</name>
    <name type="common">yellow sugarcane aphid</name>
    <dbReference type="NCBI Taxonomy" id="143950"/>
    <lineage>
        <taxon>Eukaryota</taxon>
        <taxon>Metazoa</taxon>
        <taxon>Ecdysozoa</taxon>
        <taxon>Arthropoda</taxon>
        <taxon>Hexapoda</taxon>
        <taxon>Insecta</taxon>
        <taxon>Pterygota</taxon>
        <taxon>Neoptera</taxon>
        <taxon>Paraneoptera</taxon>
        <taxon>Hemiptera</taxon>
        <taxon>Sternorrhyncha</taxon>
        <taxon>Aphidomorpha</taxon>
        <taxon>Aphidoidea</taxon>
        <taxon>Aphididae</taxon>
        <taxon>Sipha</taxon>
    </lineage>
</organism>
<evidence type="ECO:0000313" key="9">
    <source>
        <dbReference type="EMBL" id="MBY70672.1"/>
    </source>
</evidence>
<dbReference type="InterPro" id="IPR007000">
    <property type="entry name" value="PLipase_B-like"/>
</dbReference>
<dbReference type="GO" id="GO:0004620">
    <property type="term" value="F:phospholipase activity"/>
    <property type="evidence" value="ECO:0007669"/>
    <property type="project" value="InterPro"/>
</dbReference>
<keyword evidence="3 7" id="KW-0378">Hydrolase</keyword>
<proteinExistence type="inferred from homology"/>
<sequence length="299" mass="34335">MEERKVLGSGSCFALIKLLPGNKDLLVSHVTWSGYETMLKIQKRYSLKFRESKTSRKLIGGYEMSFSSFPGGIQSGDDFYLISSGLATLDTTNDSYNKSLWSNVKPAGQIMEFMRAMIANHLARNTMEWIQLFKQYNSGTYNNQWMIVNYGAFQPGSPIRNKSLLHVLEQMPGYVVHDDLTTHLVNQTYWASYNIPFFPFIFNISGSRKMEKKFGEWFSYSGTPRARIFARDHNNVHCDKCIIHVMRSNDFKHDPESRCMNCNPPYSAENAISARNDESRQRYVSHTSNAPSITRSHGR</sequence>
<dbReference type="AlphaFoldDB" id="A0A2S2Q0K6"/>
<dbReference type="EMBL" id="GGMS01001469">
    <property type="protein sequence ID" value="MBY70672.1"/>
    <property type="molecule type" value="Transcribed_RNA"/>
</dbReference>
<keyword evidence="2" id="KW-0732">Signal</keyword>
<feature type="region of interest" description="Disordered" evidence="8">
    <location>
        <begin position="274"/>
        <end position="299"/>
    </location>
</feature>
<dbReference type="OrthoDB" id="443524at2759"/>
<dbReference type="GO" id="GO:0005576">
    <property type="term" value="C:extracellular region"/>
    <property type="evidence" value="ECO:0007669"/>
    <property type="project" value="TreeGrafter"/>
</dbReference>
<keyword evidence="5 7" id="KW-0443">Lipid metabolism</keyword>
<comment type="function">
    <text evidence="7">Putative phospholipase.</text>
</comment>
<name>A0A2S2Q0K6_9HEMI</name>
<dbReference type="Pfam" id="PF04916">
    <property type="entry name" value="Phospholip_B"/>
    <property type="match status" value="1"/>
</dbReference>
<evidence type="ECO:0000256" key="4">
    <source>
        <dbReference type="ARBA" id="ARBA00022963"/>
    </source>
</evidence>
<dbReference type="GO" id="GO:0009395">
    <property type="term" value="P:phospholipid catabolic process"/>
    <property type="evidence" value="ECO:0007669"/>
    <property type="project" value="TreeGrafter"/>
</dbReference>
<evidence type="ECO:0000256" key="2">
    <source>
        <dbReference type="ARBA" id="ARBA00022729"/>
    </source>
</evidence>
<dbReference type="Gene3D" id="3.60.60.30">
    <property type="match status" value="1"/>
</dbReference>
<evidence type="ECO:0000256" key="6">
    <source>
        <dbReference type="ARBA" id="ARBA00023180"/>
    </source>
</evidence>
<evidence type="ECO:0000256" key="1">
    <source>
        <dbReference type="ARBA" id="ARBA00007835"/>
    </source>
</evidence>
<accession>A0A2S2Q0K6</accession>
<gene>
    <name evidence="9" type="primary">Plbd2_1</name>
    <name evidence="9" type="ORF">g.148899</name>
</gene>
<dbReference type="PANTHER" id="PTHR12370:SF3">
    <property type="entry name" value="PHOSPHOLIPASE B-LIKE 2-RELATED"/>
    <property type="match status" value="1"/>
</dbReference>
<evidence type="ECO:0000256" key="7">
    <source>
        <dbReference type="RuleBase" id="RU364138"/>
    </source>
</evidence>
<dbReference type="EC" id="3.1.1.-" evidence="7"/>
<reference evidence="9" key="1">
    <citation type="submission" date="2018-04" db="EMBL/GenBank/DDBJ databases">
        <title>Transcriptome assembly of Sipha flava.</title>
        <authorList>
            <person name="Scully E.D."/>
            <person name="Geib S.M."/>
            <person name="Palmer N.A."/>
            <person name="Koch K."/>
            <person name="Bradshaw J."/>
            <person name="Heng-Moss T."/>
            <person name="Sarath G."/>
        </authorList>
    </citation>
    <scope>NUCLEOTIDE SEQUENCE</scope>
</reference>
<evidence type="ECO:0000256" key="5">
    <source>
        <dbReference type="ARBA" id="ARBA00023098"/>
    </source>
</evidence>
<evidence type="ECO:0000256" key="8">
    <source>
        <dbReference type="SAM" id="MobiDB-lite"/>
    </source>
</evidence>
<comment type="similarity">
    <text evidence="1 7">Belongs to the phospholipase B-like family.</text>
</comment>